<accession>A0ABZ0X678</accession>
<dbReference type="EMBL" id="CP140158">
    <property type="protein sequence ID" value="WQG86020.1"/>
    <property type="molecule type" value="Genomic_DNA"/>
</dbReference>
<evidence type="ECO:0000313" key="2">
    <source>
        <dbReference type="EMBL" id="WQG86020.1"/>
    </source>
</evidence>
<dbReference type="InterPro" id="IPR021732">
    <property type="entry name" value="DUF3301"/>
</dbReference>
<protein>
    <submittedName>
        <fullName evidence="2">DUF3301 domain-containing protein</fullName>
    </submittedName>
</protein>
<keyword evidence="1" id="KW-0472">Membrane</keyword>
<name>A0ABZ0X678_9GAMM</name>
<gene>
    <name evidence="2" type="ORF">SR900_03810</name>
</gene>
<dbReference type="Pfam" id="PF11743">
    <property type="entry name" value="DUF3301"/>
    <property type="match status" value="1"/>
</dbReference>
<proteinExistence type="predicted"/>
<dbReference type="Proteomes" id="UP001324185">
    <property type="component" value="Chromosome"/>
</dbReference>
<reference evidence="2 3" key="1">
    <citation type="submission" date="2023-11" db="EMBL/GenBank/DDBJ databases">
        <title>MicrobeMod: A computational toolkit for identifying prokaryotic methylation and restriction-modification with nanopore sequencing.</title>
        <authorList>
            <person name="Crits-Christoph A."/>
            <person name="Kang S.C."/>
            <person name="Lee H."/>
            <person name="Ostrov N."/>
        </authorList>
    </citation>
    <scope>NUCLEOTIDE SEQUENCE [LARGE SCALE GENOMIC DNA]</scope>
    <source>
        <strain evidence="2 3">DSMZ 16071</strain>
    </source>
</reference>
<evidence type="ECO:0000313" key="3">
    <source>
        <dbReference type="Proteomes" id="UP001324185"/>
    </source>
</evidence>
<evidence type="ECO:0000256" key="1">
    <source>
        <dbReference type="SAM" id="Phobius"/>
    </source>
</evidence>
<sequence length="123" mass="14269">MAAFILSGRLIYYRKTTNPFMANLLIILAIALALGFWLYNSRISEQAHKTALKACQDAYVQNLDGYVALKKVYFDKTPDGKWRFLRRYQFEFATDGAKRYVGHVIMQGRWPIIVEMESPQEPV</sequence>
<dbReference type="RefSeq" id="WP_018624040.1">
    <property type="nucleotide sequence ID" value="NZ_CP140158.1"/>
</dbReference>
<keyword evidence="3" id="KW-1185">Reference proteome</keyword>
<keyword evidence="1" id="KW-1133">Transmembrane helix</keyword>
<keyword evidence="1" id="KW-0812">Transmembrane</keyword>
<feature type="transmembrane region" description="Helical" evidence="1">
    <location>
        <begin position="20"/>
        <end position="39"/>
    </location>
</feature>
<organism evidence="2 3">
    <name type="scientific">Kangiella aquimarina</name>
    <dbReference type="NCBI Taxonomy" id="261965"/>
    <lineage>
        <taxon>Bacteria</taxon>
        <taxon>Pseudomonadati</taxon>
        <taxon>Pseudomonadota</taxon>
        <taxon>Gammaproteobacteria</taxon>
        <taxon>Kangiellales</taxon>
        <taxon>Kangiellaceae</taxon>
        <taxon>Kangiella</taxon>
    </lineage>
</organism>